<dbReference type="FunFam" id="1.25.40.10:FF:000184">
    <property type="entry name" value="Pentatricopeptide repeat-containing protein, chloroplastic"/>
    <property type="match status" value="1"/>
</dbReference>
<dbReference type="PANTHER" id="PTHR47926:SF446">
    <property type="entry name" value="PENTACOTRIPEPTIDE-REPEAT REGION OF PRORP DOMAIN-CONTAINING PROTEIN"/>
    <property type="match status" value="1"/>
</dbReference>
<feature type="repeat" description="PPR" evidence="3">
    <location>
        <begin position="280"/>
        <end position="314"/>
    </location>
</feature>
<dbReference type="FunFam" id="1.25.40.10:FF:000450">
    <property type="entry name" value="Putative pentatricopeptide repeat-containing protein"/>
    <property type="match status" value="1"/>
</dbReference>
<protein>
    <recommendedName>
        <fullName evidence="4">DYW domain-containing protein</fullName>
    </recommendedName>
</protein>
<accession>A0A660KTU4</accession>
<feature type="domain" description="DYW" evidence="4">
    <location>
        <begin position="714"/>
        <end position="806"/>
    </location>
</feature>
<dbReference type="Proteomes" id="UP000327013">
    <property type="component" value="Chromosome 4"/>
</dbReference>
<feature type="repeat" description="PPR" evidence="3">
    <location>
        <begin position="78"/>
        <end position="112"/>
    </location>
</feature>
<dbReference type="GO" id="GO:0008270">
    <property type="term" value="F:zinc ion binding"/>
    <property type="evidence" value="ECO:0007669"/>
    <property type="project" value="InterPro"/>
</dbReference>
<dbReference type="PROSITE" id="PS51375">
    <property type="entry name" value="PPR"/>
    <property type="match status" value="5"/>
</dbReference>
<dbReference type="GO" id="GO:0003723">
    <property type="term" value="F:RNA binding"/>
    <property type="evidence" value="ECO:0007669"/>
    <property type="project" value="InterPro"/>
</dbReference>
<keyword evidence="2" id="KW-0677">Repeat</keyword>
<dbReference type="Pfam" id="PF01535">
    <property type="entry name" value="PPR"/>
    <property type="match status" value="2"/>
</dbReference>
<dbReference type="Pfam" id="PF20431">
    <property type="entry name" value="E_motif"/>
    <property type="match status" value="2"/>
</dbReference>
<name>A0A660KTU4_9ROSI</name>
<dbReference type="AlphaFoldDB" id="A0A660KTU4"/>
<evidence type="ECO:0000313" key="5">
    <source>
        <dbReference type="EMBL" id="KAE8038775.1"/>
    </source>
</evidence>
<dbReference type="NCBIfam" id="TIGR00756">
    <property type="entry name" value="PPR"/>
    <property type="match status" value="5"/>
</dbReference>
<dbReference type="GO" id="GO:0009451">
    <property type="term" value="P:RNA modification"/>
    <property type="evidence" value="ECO:0007669"/>
    <property type="project" value="InterPro"/>
</dbReference>
<reference evidence="5 6" key="1">
    <citation type="submission" date="2019-06" db="EMBL/GenBank/DDBJ databases">
        <title>A chromosomal-level reference genome of Carpinus fangiana (Coryloideae, Betulaceae).</title>
        <authorList>
            <person name="Yang X."/>
            <person name="Wang Z."/>
            <person name="Zhang L."/>
            <person name="Hao G."/>
            <person name="Liu J."/>
            <person name="Yang Y."/>
        </authorList>
    </citation>
    <scope>NUCLEOTIDE SEQUENCE [LARGE SCALE GENOMIC DNA]</scope>
    <source>
        <strain evidence="5">Cfa_2016G</strain>
        <tissue evidence="5">Leaf</tissue>
    </source>
</reference>
<feature type="repeat" description="PPR" evidence="3">
    <location>
        <begin position="179"/>
        <end position="213"/>
    </location>
</feature>
<evidence type="ECO:0000313" key="6">
    <source>
        <dbReference type="Proteomes" id="UP000327013"/>
    </source>
</evidence>
<dbReference type="Pfam" id="PF14432">
    <property type="entry name" value="DYW_deaminase"/>
    <property type="match status" value="2"/>
</dbReference>
<dbReference type="PANTHER" id="PTHR47926">
    <property type="entry name" value="PENTATRICOPEPTIDE REPEAT-CONTAINING PROTEIN"/>
    <property type="match status" value="1"/>
</dbReference>
<dbReference type="InterPro" id="IPR046960">
    <property type="entry name" value="PPR_At4g14850-like_plant"/>
</dbReference>
<dbReference type="OrthoDB" id="185373at2759"/>
<dbReference type="InterPro" id="IPR032867">
    <property type="entry name" value="DYW_dom"/>
</dbReference>
<proteinExistence type="inferred from homology"/>
<evidence type="ECO:0000259" key="4">
    <source>
        <dbReference type="Pfam" id="PF14432"/>
    </source>
</evidence>
<gene>
    <name evidence="5" type="ORF">FH972_011252</name>
</gene>
<dbReference type="Pfam" id="PF20430">
    <property type="entry name" value="Eplus_motif"/>
    <property type="match status" value="2"/>
</dbReference>
<dbReference type="Gene3D" id="1.25.40.10">
    <property type="entry name" value="Tetratricopeptide repeat domain"/>
    <property type="match status" value="4"/>
</dbReference>
<sequence>MTIPSNPTSAAFSKALEIKKSLLQGFNSFKHLKHVHARLLRLGLDQDYYLVNMFLRQGLHFGDTHYSRLVFKQAREPNIFLWNTMIRGLVSNECFYDATEYYCLMRREGFSPNCFTFPFVLKACARLLDFQLGLKIHSLVVKEGFDDNVYVKTSLLCLYASCGSLGHARKVFEDIPEKNVVTWTAIISGYIGVGRYREAIDMFRILPEMGLRPDSFTIVKVLSACTQLGDLRSGEWIDGYMAKIGMERNVFVATSLVDMYAKCGNMEKARSVFNGMVEKDIVTWSTMIQNYALNGLPREALDLFFKMQRENLEPDRYAMVGVLSACGRLGALKLGDWASQMMDRNEFLVNAVLGTALIDMYAKCGSMVQGWEVFKGMKEKDRVVWNAIISGLAMNGHVKAAFGLFGQIEKIGIQPDGNTFIGLLCGCTHAGLVDDGRRYFNSMNRVFSLTPTIEHYGCMVDLLGRAGLLDEAHQLIKGMPMEANAIVWGALLNGCRLHRNTVLAEHVLKKLIELEPWNSGNYVLLSNIYSASHRWDEAAKLRSSMNDNGIQKIPGCSWIEVDGVVHEFLVGDKSHPLSEKIYAKLEELAMELKAAGYIPSTDFVLFDIEEEEKEHFLGCHSEKLAIAFGLISTSPKDVIRVVKNLRVCASHRWDEAAKLRSSMNDNGIQKIPGCSWIEVDGVVHEFLVGDKSHPLSEKIYAKLEELAMELKAAGYIPSTDFVLFDIEEEEKEHFLGCHSEKLAIAFGLISTSPKDVIRVVKNLRVCGDCHEAIKLISKFTGREIIVRDNNRFHSFIDGSCSCRDYW</sequence>
<dbReference type="InterPro" id="IPR002885">
    <property type="entry name" value="PPR_rpt"/>
</dbReference>
<dbReference type="InterPro" id="IPR046848">
    <property type="entry name" value="E_motif"/>
</dbReference>
<dbReference type="EMBL" id="CM017324">
    <property type="protein sequence ID" value="KAE8038775.1"/>
    <property type="molecule type" value="Genomic_DNA"/>
</dbReference>
<dbReference type="Pfam" id="PF13041">
    <property type="entry name" value="PPR_2"/>
    <property type="match status" value="4"/>
</dbReference>
<evidence type="ECO:0000256" key="3">
    <source>
        <dbReference type="PROSITE-ProRule" id="PRU00708"/>
    </source>
</evidence>
<keyword evidence="6" id="KW-1185">Reference proteome</keyword>
<comment type="similarity">
    <text evidence="1">Belongs to the PPR family. PCMP-H subfamily.</text>
</comment>
<feature type="repeat" description="PPR" evidence="3">
    <location>
        <begin position="249"/>
        <end position="279"/>
    </location>
</feature>
<feature type="domain" description="DYW" evidence="4">
    <location>
        <begin position="596"/>
        <end position="650"/>
    </location>
</feature>
<evidence type="ECO:0000256" key="2">
    <source>
        <dbReference type="ARBA" id="ARBA00022737"/>
    </source>
</evidence>
<dbReference type="InterPro" id="IPR046849">
    <property type="entry name" value="E2_motif"/>
</dbReference>
<dbReference type="FunFam" id="1.25.40.10:FF:000344">
    <property type="entry name" value="Pentatricopeptide repeat-containing protein"/>
    <property type="match status" value="1"/>
</dbReference>
<dbReference type="InterPro" id="IPR011990">
    <property type="entry name" value="TPR-like_helical_dom_sf"/>
</dbReference>
<evidence type="ECO:0000256" key="1">
    <source>
        <dbReference type="ARBA" id="ARBA00006643"/>
    </source>
</evidence>
<organism evidence="5 6">
    <name type="scientific">Carpinus fangiana</name>
    <dbReference type="NCBI Taxonomy" id="176857"/>
    <lineage>
        <taxon>Eukaryota</taxon>
        <taxon>Viridiplantae</taxon>
        <taxon>Streptophyta</taxon>
        <taxon>Embryophyta</taxon>
        <taxon>Tracheophyta</taxon>
        <taxon>Spermatophyta</taxon>
        <taxon>Magnoliopsida</taxon>
        <taxon>eudicotyledons</taxon>
        <taxon>Gunneridae</taxon>
        <taxon>Pentapetalae</taxon>
        <taxon>rosids</taxon>
        <taxon>fabids</taxon>
        <taxon>Fagales</taxon>
        <taxon>Betulaceae</taxon>
        <taxon>Carpinus</taxon>
    </lineage>
</organism>
<feature type="repeat" description="PPR" evidence="3">
    <location>
        <begin position="381"/>
        <end position="415"/>
    </location>
</feature>